<keyword evidence="1" id="KW-0001">2Fe-2S</keyword>
<dbReference type="InterPro" id="IPR036922">
    <property type="entry name" value="Rieske_2Fe-2S_sf"/>
</dbReference>
<reference evidence="8 9" key="1">
    <citation type="submission" date="2018-01" db="EMBL/GenBank/DDBJ databases">
        <title>G. obscuriglobus.</title>
        <authorList>
            <person name="Franke J."/>
            <person name="Blomberg W."/>
            <person name="Selmecki A."/>
        </authorList>
    </citation>
    <scope>NUCLEOTIDE SEQUENCE [LARGE SCALE GENOMIC DNA]</scope>
    <source>
        <strain evidence="8 9">DSM 5831</strain>
    </source>
</reference>
<dbReference type="KEGG" id="gog:C1280_15225"/>
<evidence type="ECO:0000256" key="1">
    <source>
        <dbReference type="ARBA" id="ARBA00022714"/>
    </source>
</evidence>
<dbReference type="AlphaFoldDB" id="A0A2Z3GWT7"/>
<dbReference type="GO" id="GO:0042128">
    <property type="term" value="P:nitrate assimilation"/>
    <property type="evidence" value="ECO:0007669"/>
    <property type="project" value="UniProtKB-KW"/>
</dbReference>
<dbReference type="PANTHER" id="PTHR21496:SF23">
    <property type="entry name" value="3-PHENYLPROPIONATE_CINNAMIC ACID DIOXYGENASE FERREDOXIN SUBUNIT"/>
    <property type="match status" value="1"/>
</dbReference>
<gene>
    <name evidence="8" type="primary">nirD</name>
    <name evidence="8" type="ORF">C1280_15225</name>
</gene>
<dbReference type="NCBIfam" id="TIGR02378">
    <property type="entry name" value="nirD_assim_sml"/>
    <property type="match status" value="1"/>
</dbReference>
<evidence type="ECO:0000256" key="4">
    <source>
        <dbReference type="ARBA" id="ARBA00023004"/>
    </source>
</evidence>
<dbReference type="PANTHER" id="PTHR21496">
    <property type="entry name" value="FERREDOXIN-RELATED"/>
    <property type="match status" value="1"/>
</dbReference>
<protein>
    <submittedName>
        <fullName evidence="8">Nitrite reductase (NAD(P)H) small subunit</fullName>
    </submittedName>
</protein>
<dbReference type="InterPro" id="IPR017941">
    <property type="entry name" value="Rieske_2Fe-2S"/>
</dbReference>
<proteinExistence type="predicted"/>
<dbReference type="SUPFAM" id="SSF50022">
    <property type="entry name" value="ISP domain"/>
    <property type="match status" value="1"/>
</dbReference>
<dbReference type="GO" id="GO:0008942">
    <property type="term" value="F:nitrite reductase [NAD(P)H] activity"/>
    <property type="evidence" value="ECO:0007669"/>
    <property type="project" value="InterPro"/>
</dbReference>
<name>A0A2Z3GWT7_9BACT</name>
<dbReference type="PROSITE" id="PS51296">
    <property type="entry name" value="RIESKE"/>
    <property type="match status" value="1"/>
</dbReference>
<evidence type="ECO:0000313" key="8">
    <source>
        <dbReference type="EMBL" id="AWM38203.1"/>
    </source>
</evidence>
<dbReference type="RefSeq" id="WP_010037965.1">
    <property type="nucleotide sequence ID" value="NZ_CP025958.1"/>
</dbReference>
<dbReference type="InterPro" id="IPR012748">
    <property type="entry name" value="Rieske-like_NirD"/>
</dbReference>
<organism evidence="8 9">
    <name type="scientific">Gemmata obscuriglobus</name>
    <dbReference type="NCBI Taxonomy" id="114"/>
    <lineage>
        <taxon>Bacteria</taxon>
        <taxon>Pseudomonadati</taxon>
        <taxon>Planctomycetota</taxon>
        <taxon>Planctomycetia</taxon>
        <taxon>Gemmatales</taxon>
        <taxon>Gemmataceae</taxon>
        <taxon>Gemmata</taxon>
    </lineage>
</organism>
<evidence type="ECO:0000256" key="6">
    <source>
        <dbReference type="ARBA" id="ARBA00023063"/>
    </source>
</evidence>
<evidence type="ECO:0000256" key="5">
    <source>
        <dbReference type="ARBA" id="ARBA00023014"/>
    </source>
</evidence>
<dbReference type="OrthoDB" id="9795104at2"/>
<keyword evidence="2" id="KW-0479">Metal-binding</keyword>
<keyword evidence="3" id="KW-0560">Oxidoreductase</keyword>
<feature type="domain" description="Rieske" evidence="7">
    <location>
        <begin position="5"/>
        <end position="99"/>
    </location>
</feature>
<evidence type="ECO:0000256" key="3">
    <source>
        <dbReference type="ARBA" id="ARBA00023002"/>
    </source>
</evidence>
<dbReference type="Gene3D" id="2.102.10.10">
    <property type="entry name" value="Rieske [2Fe-2S] iron-sulphur domain"/>
    <property type="match status" value="1"/>
</dbReference>
<evidence type="ECO:0000313" key="9">
    <source>
        <dbReference type="Proteomes" id="UP000245802"/>
    </source>
</evidence>
<dbReference type="EMBL" id="CP025958">
    <property type="protein sequence ID" value="AWM38203.1"/>
    <property type="molecule type" value="Genomic_DNA"/>
</dbReference>
<dbReference type="GO" id="GO:0051537">
    <property type="term" value="F:2 iron, 2 sulfur cluster binding"/>
    <property type="evidence" value="ECO:0007669"/>
    <property type="project" value="UniProtKB-KW"/>
</dbReference>
<dbReference type="Proteomes" id="UP000245802">
    <property type="component" value="Chromosome"/>
</dbReference>
<accession>A0A2Z3GWT7</accession>
<dbReference type="GO" id="GO:0046872">
    <property type="term" value="F:metal ion binding"/>
    <property type="evidence" value="ECO:0007669"/>
    <property type="project" value="UniProtKB-KW"/>
</dbReference>
<evidence type="ECO:0000256" key="2">
    <source>
        <dbReference type="ARBA" id="ARBA00022723"/>
    </source>
</evidence>
<evidence type="ECO:0000259" key="7">
    <source>
        <dbReference type="PROSITE" id="PS51296"/>
    </source>
</evidence>
<dbReference type="Pfam" id="PF00355">
    <property type="entry name" value="Rieske"/>
    <property type="match status" value="1"/>
</dbReference>
<keyword evidence="9" id="KW-1185">Reference proteome</keyword>
<sequence length="103" mass="11170">MPHKISVAKVADIPDGSSIVVNVRKTDIAIFNVKGAYFAVDDLCPHMGASLSGGFVEDGCVTCPWHYWRFKLADGAWADNPKVRLGAYPVHVDGDSVQLELPD</sequence>
<keyword evidence="6" id="KW-0534">Nitrate assimilation</keyword>
<keyword evidence="4" id="KW-0408">Iron</keyword>
<keyword evidence="5" id="KW-0411">Iron-sulfur</keyword>